<protein>
    <submittedName>
        <fullName evidence="1">Phosphonate C-P lyase system protein PhnG</fullName>
    </submittedName>
</protein>
<proteinExistence type="predicted"/>
<dbReference type="Proteomes" id="UP001627408">
    <property type="component" value="Unassembled WGS sequence"/>
</dbReference>
<organism evidence="1 2">
    <name type="scientific">Tateyamaria armeniaca</name>
    <dbReference type="NCBI Taxonomy" id="2518930"/>
    <lineage>
        <taxon>Bacteria</taxon>
        <taxon>Pseudomonadati</taxon>
        <taxon>Pseudomonadota</taxon>
        <taxon>Alphaproteobacteria</taxon>
        <taxon>Rhodobacterales</taxon>
        <taxon>Roseobacteraceae</taxon>
        <taxon>Tateyamaria</taxon>
    </lineage>
</organism>
<dbReference type="Pfam" id="PF06754">
    <property type="entry name" value="PhnG"/>
    <property type="match status" value="1"/>
</dbReference>
<name>A0ABW8URZ3_9RHOB</name>
<keyword evidence="2" id="KW-1185">Reference proteome</keyword>
<comment type="caution">
    <text evidence="1">The sequence shown here is derived from an EMBL/GenBank/DDBJ whole genome shotgun (WGS) entry which is preliminary data.</text>
</comment>
<evidence type="ECO:0000313" key="1">
    <source>
        <dbReference type="EMBL" id="MFL4468844.1"/>
    </source>
</evidence>
<sequence>MQTGKATDVEAMIMDPLRVAAEARRASRAAKAATTKVDFFTMARGED</sequence>
<accession>A0ABW8URZ3</accession>
<dbReference type="RefSeq" id="WP_407590587.1">
    <property type="nucleotide sequence ID" value="NZ_JBHDIY010000002.1"/>
</dbReference>
<reference evidence="1 2" key="1">
    <citation type="submission" date="2024-08" db="EMBL/GenBank/DDBJ databases">
        <title>Tateyamaria sp. nov., isolated from marine algae.</title>
        <authorList>
            <person name="Choi B.J."/>
            <person name="Kim J.M."/>
            <person name="Lee J.K."/>
            <person name="Choi D.G."/>
            <person name="Bayburt H."/>
            <person name="Baek J.H."/>
            <person name="Han D.M."/>
            <person name="Jeon C.O."/>
        </authorList>
    </citation>
    <scope>NUCLEOTIDE SEQUENCE [LARGE SCALE GENOMIC DNA]</scope>
    <source>
        <strain evidence="1 2">KMU-156</strain>
    </source>
</reference>
<dbReference type="InterPro" id="IPR009609">
    <property type="entry name" value="Phosphonate_metab_PhnG"/>
</dbReference>
<gene>
    <name evidence="1" type="ORF">ACERZ8_02770</name>
</gene>
<dbReference type="EMBL" id="JBHDIY010000002">
    <property type="protein sequence ID" value="MFL4468844.1"/>
    <property type="molecule type" value="Genomic_DNA"/>
</dbReference>
<keyword evidence="1" id="KW-0456">Lyase</keyword>
<dbReference type="GO" id="GO:0016829">
    <property type="term" value="F:lyase activity"/>
    <property type="evidence" value="ECO:0007669"/>
    <property type="project" value="UniProtKB-KW"/>
</dbReference>
<evidence type="ECO:0000313" key="2">
    <source>
        <dbReference type="Proteomes" id="UP001627408"/>
    </source>
</evidence>